<dbReference type="GO" id="GO:0004315">
    <property type="term" value="F:3-oxoacyl-[acyl-carrier-protein] synthase activity"/>
    <property type="evidence" value="ECO:0007669"/>
    <property type="project" value="InterPro"/>
</dbReference>
<dbReference type="Pfam" id="PF08545">
    <property type="entry name" value="ACP_syn_III"/>
    <property type="match status" value="1"/>
</dbReference>
<evidence type="ECO:0000256" key="1">
    <source>
        <dbReference type="ARBA" id="ARBA00022679"/>
    </source>
</evidence>
<dbReference type="EMBL" id="SUYC01000005">
    <property type="protein sequence ID" value="MBE6270423.1"/>
    <property type="molecule type" value="Genomic_DNA"/>
</dbReference>
<evidence type="ECO:0000256" key="2">
    <source>
        <dbReference type="ARBA" id="ARBA00023315"/>
    </source>
</evidence>
<dbReference type="Pfam" id="PF08541">
    <property type="entry name" value="ACP_syn_III_C"/>
    <property type="match status" value="1"/>
</dbReference>
<reference evidence="5" key="1">
    <citation type="submission" date="2019-04" db="EMBL/GenBank/DDBJ databases">
        <title>Evolution of Biomass-Degrading Anaerobic Consortia Revealed by Metagenomics.</title>
        <authorList>
            <person name="Peng X."/>
        </authorList>
    </citation>
    <scope>NUCLEOTIDE SEQUENCE</scope>
    <source>
        <strain evidence="5">SIG140</strain>
    </source>
</reference>
<dbReference type="GO" id="GO:0044550">
    <property type="term" value="P:secondary metabolite biosynthetic process"/>
    <property type="evidence" value="ECO:0007669"/>
    <property type="project" value="TreeGrafter"/>
</dbReference>
<evidence type="ECO:0000313" key="5">
    <source>
        <dbReference type="EMBL" id="MBE6270423.1"/>
    </source>
</evidence>
<name>A0A9D5S740_XYLRU</name>
<feature type="domain" description="Beta-ketoacyl-[acyl-carrier-protein] synthase III C-terminal" evidence="3">
    <location>
        <begin position="259"/>
        <end position="340"/>
    </location>
</feature>
<gene>
    <name evidence="5" type="ORF">E7101_05665</name>
</gene>
<evidence type="ECO:0000313" key="6">
    <source>
        <dbReference type="Proteomes" id="UP000806522"/>
    </source>
</evidence>
<dbReference type="PANTHER" id="PTHR34069:SF2">
    <property type="entry name" value="BETA-KETOACYL-[ACYL-CARRIER-PROTEIN] SYNTHASE III"/>
    <property type="match status" value="1"/>
</dbReference>
<accession>A0A9D5S740</accession>
<comment type="caution">
    <text evidence="5">The sequence shown here is derived from an EMBL/GenBank/DDBJ whole genome shotgun (WGS) entry which is preliminary data.</text>
</comment>
<dbReference type="PANTHER" id="PTHR34069">
    <property type="entry name" value="3-OXOACYL-[ACYL-CARRIER-PROTEIN] SYNTHASE 3"/>
    <property type="match status" value="1"/>
</dbReference>
<proteinExistence type="predicted"/>
<dbReference type="Proteomes" id="UP000806522">
    <property type="component" value="Unassembled WGS sequence"/>
</dbReference>
<dbReference type="SUPFAM" id="SSF53901">
    <property type="entry name" value="Thiolase-like"/>
    <property type="match status" value="1"/>
</dbReference>
<dbReference type="InterPro" id="IPR013751">
    <property type="entry name" value="ACP_syn_III_N"/>
</dbReference>
<keyword evidence="1" id="KW-0808">Transferase</keyword>
<dbReference type="InterPro" id="IPR013747">
    <property type="entry name" value="ACP_syn_III_C"/>
</dbReference>
<evidence type="ECO:0000259" key="4">
    <source>
        <dbReference type="Pfam" id="PF08545"/>
    </source>
</evidence>
<dbReference type="GO" id="GO:0006633">
    <property type="term" value="P:fatty acid biosynthetic process"/>
    <property type="evidence" value="ECO:0007669"/>
    <property type="project" value="InterPro"/>
</dbReference>
<feature type="domain" description="Beta-ketoacyl-[acyl-carrier-protein] synthase III N-terminal" evidence="4">
    <location>
        <begin position="113"/>
        <end position="187"/>
    </location>
</feature>
<evidence type="ECO:0000259" key="3">
    <source>
        <dbReference type="Pfam" id="PF08541"/>
    </source>
</evidence>
<dbReference type="AlphaFoldDB" id="A0A9D5S740"/>
<dbReference type="CDD" id="cd00830">
    <property type="entry name" value="KAS_III"/>
    <property type="match status" value="1"/>
</dbReference>
<keyword evidence="2" id="KW-0012">Acyltransferase</keyword>
<sequence length="356" mass="39089">MALFTIKNVKIKGVSAAVPETKVSTYDYDFFSKEDADTFIKTVGIENRYVAQNGECASDLCKLAADKLIEGLGWERESIGILSFESVTADYRTPPTSCILQDRLGLSTDCMTFDLPMGCCGFLYSVCVVGKMMQTGDVNRAILLIGDTITRMGSPKDKSRLPLFGDCGTAVALEYDESADDIIIDMNSYGKGFEALITPHSGFRHQVTPESFEYEDFGNGVVRAPVHSLIQGMDVFAFAISRPPKSIKALFEKYGIDKEKDIDYFLIHQANKLIVDKVVKKSGLDLAKTPSNIKNFANLGGASIPMLMVSEIADDLKGKKLSLMASAFGLGLTWGTMLFKTENLIVPELAFYNKED</sequence>
<dbReference type="Gene3D" id="3.40.47.10">
    <property type="match status" value="1"/>
</dbReference>
<organism evidence="5 6">
    <name type="scientific">Xylanibacter ruminicola</name>
    <name type="common">Prevotella ruminicola</name>
    <dbReference type="NCBI Taxonomy" id="839"/>
    <lineage>
        <taxon>Bacteria</taxon>
        <taxon>Pseudomonadati</taxon>
        <taxon>Bacteroidota</taxon>
        <taxon>Bacteroidia</taxon>
        <taxon>Bacteroidales</taxon>
        <taxon>Prevotellaceae</taxon>
        <taxon>Xylanibacter</taxon>
    </lineage>
</organism>
<dbReference type="InterPro" id="IPR016039">
    <property type="entry name" value="Thiolase-like"/>
</dbReference>
<protein>
    <submittedName>
        <fullName evidence="5">Ketoacyl-ACP synthase III</fullName>
    </submittedName>
</protein>